<protein>
    <submittedName>
        <fullName evidence="3">Uncharacterized protein</fullName>
    </submittedName>
</protein>
<feature type="compositionally biased region" description="Acidic residues" evidence="1">
    <location>
        <begin position="54"/>
        <end position="63"/>
    </location>
</feature>
<dbReference type="AlphaFoldDB" id="A0A914VGA1"/>
<reference evidence="3" key="1">
    <citation type="submission" date="2022-11" db="UniProtKB">
        <authorList>
            <consortium name="WormBaseParasite"/>
        </authorList>
    </citation>
    <scope>IDENTIFICATION</scope>
</reference>
<accession>A0A914VGA1</accession>
<name>A0A914VGA1_9BILA</name>
<feature type="region of interest" description="Disordered" evidence="1">
    <location>
        <begin position="31"/>
        <end position="65"/>
    </location>
</feature>
<evidence type="ECO:0000256" key="1">
    <source>
        <dbReference type="SAM" id="MobiDB-lite"/>
    </source>
</evidence>
<evidence type="ECO:0000313" key="2">
    <source>
        <dbReference type="Proteomes" id="UP000887566"/>
    </source>
</evidence>
<evidence type="ECO:0000313" key="3">
    <source>
        <dbReference type="WBParaSite" id="PSAMB.scaffold19188size840.g37808.t1"/>
    </source>
</evidence>
<sequence>LVEAADDFVERSALTLDCLLNKLKESDDLTEFFPNRPHDPQQSATKTKKRKIFEDDEGGDEAFPDGYAAAANAHTAVDDGDGKRAINKE</sequence>
<dbReference type="WBParaSite" id="PSAMB.scaffold19188size840.g37808.t1">
    <property type="protein sequence ID" value="PSAMB.scaffold19188size840.g37808.t1"/>
    <property type="gene ID" value="PSAMB.scaffold19188size840.g37808"/>
</dbReference>
<dbReference type="Proteomes" id="UP000887566">
    <property type="component" value="Unplaced"/>
</dbReference>
<organism evidence="2 3">
    <name type="scientific">Plectus sambesii</name>
    <dbReference type="NCBI Taxonomy" id="2011161"/>
    <lineage>
        <taxon>Eukaryota</taxon>
        <taxon>Metazoa</taxon>
        <taxon>Ecdysozoa</taxon>
        <taxon>Nematoda</taxon>
        <taxon>Chromadorea</taxon>
        <taxon>Plectida</taxon>
        <taxon>Plectina</taxon>
        <taxon>Plectoidea</taxon>
        <taxon>Plectidae</taxon>
        <taxon>Plectus</taxon>
    </lineage>
</organism>
<proteinExistence type="predicted"/>
<keyword evidence="2" id="KW-1185">Reference proteome</keyword>